<proteinExistence type="predicted"/>
<gene>
    <name evidence="2" type="ORF">FSB_LOCUS60912</name>
</gene>
<dbReference type="AlphaFoldDB" id="A0A2N9J925"/>
<name>A0A2N9J925_FAGSY</name>
<sequence>MVDYGGRMAHNGLEDGYCWGFQVDEVPLVKEEEEHREKMGRRERETSVGKRERQAWKSKGGLTGLTLLLGN</sequence>
<evidence type="ECO:0000256" key="1">
    <source>
        <dbReference type="SAM" id="MobiDB-lite"/>
    </source>
</evidence>
<organism evidence="2">
    <name type="scientific">Fagus sylvatica</name>
    <name type="common">Beechnut</name>
    <dbReference type="NCBI Taxonomy" id="28930"/>
    <lineage>
        <taxon>Eukaryota</taxon>
        <taxon>Viridiplantae</taxon>
        <taxon>Streptophyta</taxon>
        <taxon>Embryophyta</taxon>
        <taxon>Tracheophyta</taxon>
        <taxon>Spermatophyta</taxon>
        <taxon>Magnoliopsida</taxon>
        <taxon>eudicotyledons</taxon>
        <taxon>Gunneridae</taxon>
        <taxon>Pentapetalae</taxon>
        <taxon>rosids</taxon>
        <taxon>fabids</taxon>
        <taxon>Fagales</taxon>
        <taxon>Fagaceae</taxon>
        <taxon>Fagus</taxon>
    </lineage>
</organism>
<protein>
    <submittedName>
        <fullName evidence="2">Uncharacterized protein</fullName>
    </submittedName>
</protein>
<evidence type="ECO:0000313" key="2">
    <source>
        <dbReference type="EMBL" id="SPD33030.1"/>
    </source>
</evidence>
<accession>A0A2N9J925</accession>
<dbReference type="EMBL" id="OIVN01006433">
    <property type="protein sequence ID" value="SPD33030.1"/>
    <property type="molecule type" value="Genomic_DNA"/>
</dbReference>
<feature type="region of interest" description="Disordered" evidence="1">
    <location>
        <begin position="31"/>
        <end position="55"/>
    </location>
</feature>
<reference evidence="2" key="1">
    <citation type="submission" date="2018-02" db="EMBL/GenBank/DDBJ databases">
        <authorList>
            <person name="Cohen D.B."/>
            <person name="Kent A.D."/>
        </authorList>
    </citation>
    <scope>NUCLEOTIDE SEQUENCE</scope>
</reference>